<evidence type="ECO:0000313" key="7">
    <source>
        <dbReference type="EMBL" id="WOO81162.1"/>
    </source>
</evidence>
<gene>
    <name evidence="7" type="ORF">LOC62_03G004693</name>
</gene>
<organism evidence="7 8">
    <name type="scientific">Vanrija pseudolonga</name>
    <dbReference type="NCBI Taxonomy" id="143232"/>
    <lineage>
        <taxon>Eukaryota</taxon>
        <taxon>Fungi</taxon>
        <taxon>Dikarya</taxon>
        <taxon>Basidiomycota</taxon>
        <taxon>Agaricomycotina</taxon>
        <taxon>Tremellomycetes</taxon>
        <taxon>Trichosporonales</taxon>
        <taxon>Trichosporonaceae</taxon>
        <taxon>Vanrija</taxon>
    </lineage>
</organism>
<feature type="domain" description="Zn(2)-C6 fungal-type" evidence="6">
    <location>
        <begin position="31"/>
        <end position="61"/>
    </location>
</feature>
<dbReference type="PANTHER" id="PTHR47338">
    <property type="entry name" value="ZN(II)2CYS6 TRANSCRIPTION FACTOR (EUROFUNG)-RELATED"/>
    <property type="match status" value="1"/>
</dbReference>
<dbReference type="Gene3D" id="4.10.240.10">
    <property type="entry name" value="Zn(2)-C6 fungal-type DNA-binding domain"/>
    <property type="match status" value="1"/>
</dbReference>
<sequence length="575" mass="64453">MSTATTSEVSRLALHSALSGARKNDRPNFISCTHCRARKIRCSGERPGCVNCEKKGFKCAYDSFIKRRGPDKEPGGRLKPRSIVENPPLLHRLSSGRLPRAPRRFMAGQIPSMIRMDRKHQNNWVTSDRGASSGGYPLVSHGTAPWPPGSANTEARATIASVHRTWSAAVFESMNEQTVLKHCKAFLENRNLWFNFFYQGLFFEGFFSRQLGPPVVLAILSHTTFIQDGRTREGQLRALHYAEQASKAIDQYLVQGYRDPGLAQAALLLVAFEFQPHGHQNHARAAAAMGLMDTCAQACITFWDEGDLARVRPSKFHHPQGRQPSVEPEKITPLSIRQQEVLRMRWTLSQLAANACVWRQLTGQPPLDMISADPTKFDMLFPVKMKGEAAETILCSKSPWSLYHQAICLWFRGTNHSLSAESRRDVLGELDVVQKAAETLPHDPSVQAYIWKAKEWGFATRGHLGDLSSLEIRRWFRTQEAALTAAEPTATRSPNHGPDPSRSWWYLSIAYTAVKLAAQAPHLFDTDVTLLLGMVCESLDSLVSTWPCSALEYHFEALKRQLESRGGVPQIDREV</sequence>
<keyword evidence="3" id="KW-0805">Transcription regulation</keyword>
<dbReference type="GeneID" id="87807928"/>
<comment type="subcellular location">
    <subcellularLocation>
        <location evidence="1">Nucleus</location>
    </subcellularLocation>
</comment>
<keyword evidence="8" id="KW-1185">Reference proteome</keyword>
<dbReference type="GO" id="GO:0005634">
    <property type="term" value="C:nucleus"/>
    <property type="evidence" value="ECO:0007669"/>
    <property type="project" value="UniProtKB-SubCell"/>
</dbReference>
<evidence type="ECO:0000256" key="3">
    <source>
        <dbReference type="ARBA" id="ARBA00023015"/>
    </source>
</evidence>
<dbReference type="PROSITE" id="PS00463">
    <property type="entry name" value="ZN2_CY6_FUNGAL_1"/>
    <property type="match status" value="1"/>
</dbReference>
<dbReference type="RefSeq" id="XP_062627194.1">
    <property type="nucleotide sequence ID" value="XM_062771210.1"/>
</dbReference>
<dbReference type="GO" id="GO:0008270">
    <property type="term" value="F:zinc ion binding"/>
    <property type="evidence" value="ECO:0007669"/>
    <property type="project" value="InterPro"/>
</dbReference>
<evidence type="ECO:0000313" key="8">
    <source>
        <dbReference type="Proteomes" id="UP000827549"/>
    </source>
</evidence>
<evidence type="ECO:0000259" key="6">
    <source>
        <dbReference type="PROSITE" id="PS50048"/>
    </source>
</evidence>
<evidence type="ECO:0000256" key="2">
    <source>
        <dbReference type="ARBA" id="ARBA00022723"/>
    </source>
</evidence>
<dbReference type="SUPFAM" id="SSF57701">
    <property type="entry name" value="Zn2/Cys6 DNA-binding domain"/>
    <property type="match status" value="1"/>
</dbReference>
<dbReference type="InterPro" id="IPR036864">
    <property type="entry name" value="Zn2-C6_fun-type_DNA-bd_sf"/>
</dbReference>
<dbReference type="PANTHER" id="PTHR47338:SF5">
    <property type="entry name" value="ZN(II)2CYS6 TRANSCRIPTION FACTOR (EUROFUNG)"/>
    <property type="match status" value="1"/>
</dbReference>
<dbReference type="CDD" id="cd00067">
    <property type="entry name" value="GAL4"/>
    <property type="match status" value="1"/>
</dbReference>
<dbReference type="EMBL" id="CP086716">
    <property type="protein sequence ID" value="WOO81162.1"/>
    <property type="molecule type" value="Genomic_DNA"/>
</dbReference>
<keyword evidence="4" id="KW-0804">Transcription</keyword>
<dbReference type="GO" id="GO:0000981">
    <property type="term" value="F:DNA-binding transcription factor activity, RNA polymerase II-specific"/>
    <property type="evidence" value="ECO:0007669"/>
    <property type="project" value="InterPro"/>
</dbReference>
<dbReference type="Pfam" id="PF00172">
    <property type="entry name" value="Zn_clus"/>
    <property type="match status" value="1"/>
</dbReference>
<proteinExistence type="predicted"/>
<evidence type="ECO:0000256" key="1">
    <source>
        <dbReference type="ARBA" id="ARBA00004123"/>
    </source>
</evidence>
<reference evidence="7" key="1">
    <citation type="submission" date="2023-10" db="EMBL/GenBank/DDBJ databases">
        <authorList>
            <person name="Noh H."/>
        </authorList>
    </citation>
    <scope>NUCLEOTIDE SEQUENCE</scope>
    <source>
        <strain evidence="7">DUCC4014</strain>
    </source>
</reference>
<dbReference type="InterPro" id="IPR050815">
    <property type="entry name" value="TF_fung"/>
</dbReference>
<dbReference type="AlphaFoldDB" id="A0AAF1BI50"/>
<dbReference type="PROSITE" id="PS50048">
    <property type="entry name" value="ZN2_CY6_FUNGAL_2"/>
    <property type="match status" value="1"/>
</dbReference>
<dbReference type="SMART" id="SM00066">
    <property type="entry name" value="GAL4"/>
    <property type="match status" value="1"/>
</dbReference>
<dbReference type="InterPro" id="IPR001138">
    <property type="entry name" value="Zn2Cys6_DnaBD"/>
</dbReference>
<protein>
    <recommendedName>
        <fullName evidence="6">Zn(2)-C6 fungal-type domain-containing protein</fullName>
    </recommendedName>
</protein>
<keyword evidence="5" id="KW-0539">Nucleus</keyword>
<keyword evidence="2" id="KW-0479">Metal-binding</keyword>
<evidence type="ECO:0000256" key="4">
    <source>
        <dbReference type="ARBA" id="ARBA00023163"/>
    </source>
</evidence>
<evidence type="ECO:0000256" key="5">
    <source>
        <dbReference type="ARBA" id="ARBA00023242"/>
    </source>
</evidence>
<name>A0AAF1BI50_9TREE</name>
<accession>A0AAF1BI50</accession>
<dbReference type="Proteomes" id="UP000827549">
    <property type="component" value="Chromosome 3"/>
</dbReference>